<dbReference type="AlphaFoldDB" id="A0A0D0AX19"/>
<reference evidence="2" key="2">
    <citation type="submission" date="2015-01" db="EMBL/GenBank/DDBJ databases">
        <title>Evolutionary Origins and Diversification of the Mycorrhizal Mutualists.</title>
        <authorList>
            <consortium name="DOE Joint Genome Institute"/>
            <consortium name="Mycorrhizal Genomics Consortium"/>
            <person name="Kohler A."/>
            <person name="Kuo A."/>
            <person name="Nagy L.G."/>
            <person name="Floudas D."/>
            <person name="Copeland A."/>
            <person name="Barry K.W."/>
            <person name="Cichocki N."/>
            <person name="Veneault-Fourrey C."/>
            <person name="LaButti K."/>
            <person name="Lindquist E.A."/>
            <person name="Lipzen A."/>
            <person name="Lundell T."/>
            <person name="Morin E."/>
            <person name="Murat C."/>
            <person name="Riley R."/>
            <person name="Ohm R."/>
            <person name="Sun H."/>
            <person name="Tunlid A."/>
            <person name="Henrissat B."/>
            <person name="Grigoriev I.V."/>
            <person name="Hibbett D.S."/>
            <person name="Martin F."/>
        </authorList>
    </citation>
    <scope>NUCLEOTIDE SEQUENCE [LARGE SCALE GENOMIC DNA]</scope>
    <source>
        <strain evidence="2">UH-Slu-Lm8-n1</strain>
    </source>
</reference>
<name>A0A0D0AX19_9AGAM</name>
<dbReference type="EMBL" id="KN835241">
    <property type="protein sequence ID" value="KIK42369.1"/>
    <property type="molecule type" value="Genomic_DNA"/>
</dbReference>
<evidence type="ECO:0000313" key="1">
    <source>
        <dbReference type="EMBL" id="KIK42369.1"/>
    </source>
</evidence>
<evidence type="ECO:0000313" key="2">
    <source>
        <dbReference type="Proteomes" id="UP000054485"/>
    </source>
</evidence>
<protein>
    <submittedName>
        <fullName evidence="1">Uncharacterized protein</fullName>
    </submittedName>
</protein>
<dbReference type="InParanoid" id="A0A0D0AX19"/>
<proteinExistence type="predicted"/>
<dbReference type="HOGENOM" id="CLU_2147511_0_0_1"/>
<accession>A0A0D0AX19</accession>
<sequence length="112" mass="12590">MSADSSLEDTSVRAFRGWWESLRNRNVCGRLVLHSYLCKSALRFGLSVPLVYYCKREFPVLDHFILNKNNNGVDFTNQTLLQCSVAAMGDHSFVPLEIGAARAEMGKHPTGR</sequence>
<reference evidence="1 2" key="1">
    <citation type="submission" date="2014-04" db="EMBL/GenBank/DDBJ databases">
        <authorList>
            <consortium name="DOE Joint Genome Institute"/>
            <person name="Kuo A."/>
            <person name="Ruytinx J."/>
            <person name="Rineau F."/>
            <person name="Colpaert J."/>
            <person name="Kohler A."/>
            <person name="Nagy L.G."/>
            <person name="Floudas D."/>
            <person name="Copeland A."/>
            <person name="Barry K.W."/>
            <person name="Cichocki N."/>
            <person name="Veneault-Fourrey C."/>
            <person name="LaButti K."/>
            <person name="Lindquist E.A."/>
            <person name="Lipzen A."/>
            <person name="Lundell T."/>
            <person name="Morin E."/>
            <person name="Murat C."/>
            <person name="Sun H."/>
            <person name="Tunlid A."/>
            <person name="Henrissat B."/>
            <person name="Grigoriev I.V."/>
            <person name="Hibbett D.S."/>
            <person name="Martin F."/>
            <person name="Nordberg H.P."/>
            <person name="Cantor M.N."/>
            <person name="Hua S.X."/>
        </authorList>
    </citation>
    <scope>NUCLEOTIDE SEQUENCE [LARGE SCALE GENOMIC DNA]</scope>
    <source>
        <strain evidence="1 2">UH-Slu-Lm8-n1</strain>
    </source>
</reference>
<keyword evidence="2" id="KW-1185">Reference proteome</keyword>
<gene>
    <name evidence="1" type="ORF">CY34DRAFT_152456</name>
</gene>
<dbReference type="Proteomes" id="UP000054485">
    <property type="component" value="Unassembled WGS sequence"/>
</dbReference>
<organism evidence="1 2">
    <name type="scientific">Suillus luteus UH-Slu-Lm8-n1</name>
    <dbReference type="NCBI Taxonomy" id="930992"/>
    <lineage>
        <taxon>Eukaryota</taxon>
        <taxon>Fungi</taxon>
        <taxon>Dikarya</taxon>
        <taxon>Basidiomycota</taxon>
        <taxon>Agaricomycotina</taxon>
        <taxon>Agaricomycetes</taxon>
        <taxon>Agaricomycetidae</taxon>
        <taxon>Boletales</taxon>
        <taxon>Suillineae</taxon>
        <taxon>Suillaceae</taxon>
        <taxon>Suillus</taxon>
    </lineage>
</organism>